<dbReference type="Pfam" id="PF07970">
    <property type="entry name" value="COPIIcoated_ERV"/>
    <property type="match status" value="1"/>
</dbReference>
<evidence type="ECO:0000256" key="1">
    <source>
        <dbReference type="SAM" id="MobiDB-lite"/>
    </source>
</evidence>
<sequence length="241" mass="24379">MQHNQGTPGIFFKFDLDPLAITQHQRTTTFLQLLIRCVGVIGGVFVCMGYAIHITTRAVEVVSGADQTPGIVAAEASGAKSGKMVPQGSGWVLEGSSTSPYASYANMPLTGGFPTTPAPQGVQSPFTGLSYSHLVPPGSNPVSPNLSVAAGHRGIGLGFPSAPGSIHASASLGPPPRSTSGGMGAVGIGRSPSTGEYEGLTPSYAHFLPAPNPAISTNGNGSGDVSHPPGRPTPVGPKKDD</sequence>
<accession>A0A0C9X151</accession>
<dbReference type="EMBL" id="KN838771">
    <property type="protein sequence ID" value="KIJ94988.1"/>
    <property type="molecule type" value="Genomic_DNA"/>
</dbReference>
<proteinExistence type="predicted"/>
<evidence type="ECO:0000256" key="2">
    <source>
        <dbReference type="SAM" id="Phobius"/>
    </source>
</evidence>
<protein>
    <submittedName>
        <fullName evidence="4">Unplaced genomic scaffold K443scaffold_236, whole genome shotgun sequence</fullName>
    </submittedName>
</protein>
<organism evidence="4 5">
    <name type="scientific">Laccaria amethystina LaAM-08-1</name>
    <dbReference type="NCBI Taxonomy" id="1095629"/>
    <lineage>
        <taxon>Eukaryota</taxon>
        <taxon>Fungi</taxon>
        <taxon>Dikarya</taxon>
        <taxon>Basidiomycota</taxon>
        <taxon>Agaricomycotina</taxon>
        <taxon>Agaricomycetes</taxon>
        <taxon>Agaricomycetidae</taxon>
        <taxon>Agaricales</taxon>
        <taxon>Agaricineae</taxon>
        <taxon>Hydnangiaceae</taxon>
        <taxon>Laccaria</taxon>
    </lineage>
</organism>
<gene>
    <name evidence="4" type="ORF">K443DRAFT_11685</name>
</gene>
<name>A0A0C9X151_9AGAR</name>
<evidence type="ECO:0000259" key="3">
    <source>
        <dbReference type="Pfam" id="PF07970"/>
    </source>
</evidence>
<feature type="domain" description="Endoplasmic reticulum vesicle transporter C-terminal" evidence="3">
    <location>
        <begin position="3"/>
        <end position="49"/>
    </location>
</feature>
<dbReference type="Proteomes" id="UP000054477">
    <property type="component" value="Unassembled WGS sequence"/>
</dbReference>
<evidence type="ECO:0000313" key="4">
    <source>
        <dbReference type="EMBL" id="KIJ94988.1"/>
    </source>
</evidence>
<feature type="transmembrane region" description="Helical" evidence="2">
    <location>
        <begin position="33"/>
        <end position="52"/>
    </location>
</feature>
<keyword evidence="2" id="KW-0472">Membrane</keyword>
<dbReference type="OrthoDB" id="5541786at2759"/>
<dbReference type="AlphaFoldDB" id="A0A0C9X151"/>
<dbReference type="InterPro" id="IPR012936">
    <property type="entry name" value="Erv_C"/>
</dbReference>
<reference evidence="5" key="2">
    <citation type="submission" date="2015-01" db="EMBL/GenBank/DDBJ databases">
        <title>Evolutionary Origins and Diversification of the Mycorrhizal Mutualists.</title>
        <authorList>
            <consortium name="DOE Joint Genome Institute"/>
            <consortium name="Mycorrhizal Genomics Consortium"/>
            <person name="Kohler A."/>
            <person name="Kuo A."/>
            <person name="Nagy L.G."/>
            <person name="Floudas D."/>
            <person name="Copeland A."/>
            <person name="Barry K.W."/>
            <person name="Cichocki N."/>
            <person name="Veneault-Fourrey C."/>
            <person name="LaButti K."/>
            <person name="Lindquist E.A."/>
            <person name="Lipzen A."/>
            <person name="Lundell T."/>
            <person name="Morin E."/>
            <person name="Murat C."/>
            <person name="Riley R."/>
            <person name="Ohm R."/>
            <person name="Sun H."/>
            <person name="Tunlid A."/>
            <person name="Henrissat B."/>
            <person name="Grigoriev I.V."/>
            <person name="Hibbett D.S."/>
            <person name="Martin F."/>
        </authorList>
    </citation>
    <scope>NUCLEOTIDE SEQUENCE [LARGE SCALE GENOMIC DNA]</scope>
    <source>
        <strain evidence="5">LaAM-08-1</strain>
    </source>
</reference>
<evidence type="ECO:0000313" key="5">
    <source>
        <dbReference type="Proteomes" id="UP000054477"/>
    </source>
</evidence>
<feature type="region of interest" description="Disordered" evidence="1">
    <location>
        <begin position="190"/>
        <end position="241"/>
    </location>
</feature>
<keyword evidence="2" id="KW-0812">Transmembrane</keyword>
<keyword evidence="2" id="KW-1133">Transmembrane helix</keyword>
<dbReference type="STRING" id="1095629.A0A0C9X151"/>
<dbReference type="HOGENOM" id="CLU_1151944_0_0_1"/>
<keyword evidence="5" id="KW-1185">Reference proteome</keyword>
<reference evidence="4 5" key="1">
    <citation type="submission" date="2014-04" db="EMBL/GenBank/DDBJ databases">
        <authorList>
            <consortium name="DOE Joint Genome Institute"/>
            <person name="Kuo A."/>
            <person name="Kohler A."/>
            <person name="Nagy L.G."/>
            <person name="Floudas D."/>
            <person name="Copeland A."/>
            <person name="Barry K.W."/>
            <person name="Cichocki N."/>
            <person name="Veneault-Fourrey C."/>
            <person name="LaButti K."/>
            <person name="Lindquist E.A."/>
            <person name="Lipzen A."/>
            <person name="Lundell T."/>
            <person name="Morin E."/>
            <person name="Murat C."/>
            <person name="Sun H."/>
            <person name="Tunlid A."/>
            <person name="Henrissat B."/>
            <person name="Grigoriev I.V."/>
            <person name="Hibbett D.S."/>
            <person name="Martin F."/>
            <person name="Nordberg H.P."/>
            <person name="Cantor M.N."/>
            <person name="Hua S.X."/>
        </authorList>
    </citation>
    <scope>NUCLEOTIDE SEQUENCE [LARGE SCALE GENOMIC DNA]</scope>
    <source>
        <strain evidence="4 5">LaAM-08-1</strain>
    </source>
</reference>